<protein>
    <recommendedName>
        <fullName evidence="3">VCBS repeat-containing protein</fullName>
    </recommendedName>
</protein>
<dbReference type="InterPro" id="IPR028994">
    <property type="entry name" value="Integrin_alpha_N"/>
</dbReference>
<reference evidence="2" key="1">
    <citation type="journal article" date="2014" name="Front. Microbiol.">
        <title>High frequency of phylogenetically diverse reductive dehalogenase-homologous genes in deep subseafloor sedimentary metagenomes.</title>
        <authorList>
            <person name="Kawai M."/>
            <person name="Futagami T."/>
            <person name="Toyoda A."/>
            <person name="Takaki Y."/>
            <person name="Nishi S."/>
            <person name="Hori S."/>
            <person name="Arai W."/>
            <person name="Tsubouchi T."/>
            <person name="Morono Y."/>
            <person name="Uchiyama I."/>
            <person name="Ito T."/>
            <person name="Fujiyama A."/>
            <person name="Inagaki F."/>
            <person name="Takami H."/>
        </authorList>
    </citation>
    <scope>NUCLEOTIDE SEQUENCE</scope>
    <source>
        <strain evidence="2">Expedition CK06-06</strain>
    </source>
</reference>
<accession>X1UR05</accession>
<evidence type="ECO:0000256" key="1">
    <source>
        <dbReference type="ARBA" id="ARBA00022729"/>
    </source>
</evidence>
<evidence type="ECO:0008006" key="3">
    <source>
        <dbReference type="Google" id="ProtNLM"/>
    </source>
</evidence>
<evidence type="ECO:0000313" key="2">
    <source>
        <dbReference type="EMBL" id="GAJ19923.1"/>
    </source>
</evidence>
<proteinExistence type="predicted"/>
<dbReference type="AlphaFoldDB" id="X1UR05"/>
<organism evidence="2">
    <name type="scientific">marine sediment metagenome</name>
    <dbReference type="NCBI Taxonomy" id="412755"/>
    <lineage>
        <taxon>unclassified sequences</taxon>
        <taxon>metagenomes</taxon>
        <taxon>ecological metagenomes</taxon>
    </lineage>
</organism>
<dbReference type="EMBL" id="BARW01042057">
    <property type="protein sequence ID" value="GAJ19923.1"/>
    <property type="molecule type" value="Genomic_DNA"/>
</dbReference>
<dbReference type="Pfam" id="PF13517">
    <property type="entry name" value="FG-GAP_3"/>
    <property type="match status" value="1"/>
</dbReference>
<dbReference type="PANTHER" id="PTHR44103">
    <property type="entry name" value="PROPROTEIN CONVERTASE P"/>
    <property type="match status" value="1"/>
</dbReference>
<feature type="non-terminal residue" evidence="2">
    <location>
        <position position="1"/>
    </location>
</feature>
<sequence>YENLGGGTFGSQQVISTQADRAVSVYACDLDGDGDNDVLSASHYDAKVAWYENLISAGGSPEIDVERNGTGPYPHT</sequence>
<keyword evidence="1" id="KW-0732">Signal</keyword>
<dbReference type="SUPFAM" id="SSF69318">
    <property type="entry name" value="Integrin alpha N-terminal domain"/>
    <property type="match status" value="1"/>
</dbReference>
<comment type="caution">
    <text evidence="2">The sequence shown here is derived from an EMBL/GenBank/DDBJ whole genome shotgun (WGS) entry which is preliminary data.</text>
</comment>
<gene>
    <name evidence="2" type="ORF">S12H4_62584</name>
</gene>
<name>X1UR05_9ZZZZ</name>
<dbReference type="InterPro" id="IPR013517">
    <property type="entry name" value="FG-GAP"/>
</dbReference>
<dbReference type="PANTHER" id="PTHR44103:SF1">
    <property type="entry name" value="PROPROTEIN CONVERTASE P"/>
    <property type="match status" value="1"/>
</dbReference>
<feature type="non-terminal residue" evidence="2">
    <location>
        <position position="76"/>
    </location>
</feature>